<dbReference type="Gene3D" id="3.50.50.60">
    <property type="entry name" value="FAD/NAD(P)-binding domain"/>
    <property type="match status" value="1"/>
</dbReference>
<evidence type="ECO:0000256" key="5">
    <source>
        <dbReference type="ARBA" id="ARBA00022798"/>
    </source>
</evidence>
<protein>
    <recommendedName>
        <fullName evidence="9">Glycerol-3-phosphate dehydrogenase</fullName>
        <ecNumber evidence="9">1.1.5.3</ecNumber>
    </recommendedName>
</protein>
<keyword evidence="4 9" id="KW-0285">Flavoprotein</keyword>
<name>A0ABU9VG37_9BACI</name>
<dbReference type="SUPFAM" id="SSF51905">
    <property type="entry name" value="FAD/NAD(P)-binding domain"/>
    <property type="match status" value="1"/>
</dbReference>
<comment type="similarity">
    <text evidence="3 9">Belongs to the FAD-dependent glycerol-3-phosphate dehydrogenase family.</text>
</comment>
<evidence type="ECO:0000256" key="7">
    <source>
        <dbReference type="ARBA" id="ARBA00023002"/>
    </source>
</evidence>
<dbReference type="InterPro" id="IPR006076">
    <property type="entry name" value="FAD-dep_OxRdtase"/>
</dbReference>
<evidence type="ECO:0000259" key="11">
    <source>
        <dbReference type="Pfam" id="PF16901"/>
    </source>
</evidence>
<evidence type="ECO:0000256" key="8">
    <source>
        <dbReference type="ARBA" id="ARBA00049055"/>
    </source>
</evidence>
<dbReference type="PRINTS" id="PR01001">
    <property type="entry name" value="FADG3PDH"/>
</dbReference>
<keyword evidence="7 9" id="KW-0560">Oxidoreductase</keyword>
<evidence type="ECO:0000259" key="10">
    <source>
        <dbReference type="Pfam" id="PF01266"/>
    </source>
</evidence>
<comment type="catalytic activity">
    <reaction evidence="8 9">
        <text>a quinone + sn-glycerol 3-phosphate = dihydroxyacetone phosphate + a quinol</text>
        <dbReference type="Rhea" id="RHEA:18977"/>
        <dbReference type="ChEBI" id="CHEBI:24646"/>
        <dbReference type="ChEBI" id="CHEBI:57597"/>
        <dbReference type="ChEBI" id="CHEBI:57642"/>
        <dbReference type="ChEBI" id="CHEBI:132124"/>
        <dbReference type="EC" id="1.1.5.3"/>
    </reaction>
</comment>
<dbReference type="PANTHER" id="PTHR11985">
    <property type="entry name" value="GLYCEROL-3-PHOSPHATE DEHYDROGENASE"/>
    <property type="match status" value="1"/>
</dbReference>
<gene>
    <name evidence="12" type="ORF">MKY91_06920</name>
</gene>
<evidence type="ECO:0000256" key="9">
    <source>
        <dbReference type="RuleBase" id="RU361217"/>
    </source>
</evidence>
<reference evidence="12 13" key="1">
    <citation type="submission" date="2024-03" db="EMBL/GenBank/DDBJ databases">
        <title>Bacilli Hybrid Assemblies.</title>
        <authorList>
            <person name="Kovac J."/>
        </authorList>
    </citation>
    <scope>NUCLEOTIDE SEQUENCE [LARGE SCALE GENOMIC DNA]</scope>
    <source>
        <strain evidence="12 13">FSL R7-0666</strain>
    </source>
</reference>
<dbReference type="InterPro" id="IPR031656">
    <property type="entry name" value="DAO_C"/>
</dbReference>
<comment type="caution">
    <text evidence="12">The sequence shown here is derived from an EMBL/GenBank/DDBJ whole genome shotgun (WGS) entry which is preliminary data.</text>
</comment>
<evidence type="ECO:0000313" key="12">
    <source>
        <dbReference type="EMBL" id="MEN0642874.1"/>
    </source>
</evidence>
<sequence>MSRTFSGENRANHIEELKEKGLEVLVIGGGITGAGIALDARVRGFNTGIIDQHDFSGGSSSRSNKLIQGGLSELKHLDVKAFAELGRERAVILDNAPHLVLPISMLMPVYKKGAFGRIQASLSLRIYDRWVELNKKDRRHMLNKKQIQKQEPLLRTDNLKGGGLYTEYQLNDARLTIEVLKVATTRGVVAANYLKAESFLYEQGKVVGVMAVDQLTGEAHKIFANYIVNAAGSNMNHLREQDRSLDEVVDKTNEKLHVVIDRKSLPIQQGIYFESKDGQMLYAIPFGEKIYVGSAYVDRSSKDGVSQAIQTLLDSLNHTFQSTPLMSKQIESFWIDTERSMTNQKLNKTEEIVISSSGLRSVYCHHTAGYRVVAERVIDSIEKEHSRSFGSQTDSITLSGGQVGGLDRFEDFLKTKAEEGEALGLTYDEAYALSILYGSNITNIWSRVRTSRRRAAESGLPPILFAQLTYAIEEEMVVSPLDFLVRRTHALYFNRPLMEKWMNPIFRYMQDRFQWDEQESMHWQDELDKELAKHSLSDTKNKQ</sequence>
<dbReference type="EC" id="1.1.5.3" evidence="9"/>
<feature type="domain" description="FAD dependent oxidoreductase" evidence="10">
    <location>
        <begin position="24"/>
        <end position="334"/>
    </location>
</feature>
<dbReference type="InterPro" id="IPR000447">
    <property type="entry name" value="G3P_DH_FAD-dep"/>
</dbReference>
<keyword evidence="6" id="KW-0274">FAD</keyword>
<dbReference type="Pfam" id="PF01266">
    <property type="entry name" value="DAO"/>
    <property type="match status" value="1"/>
</dbReference>
<evidence type="ECO:0000256" key="1">
    <source>
        <dbReference type="ARBA" id="ARBA00001974"/>
    </source>
</evidence>
<dbReference type="Gene3D" id="1.10.8.870">
    <property type="entry name" value="Alpha-glycerophosphate oxidase, cap domain"/>
    <property type="match status" value="1"/>
</dbReference>
<dbReference type="InterPro" id="IPR038299">
    <property type="entry name" value="DAO_C_sf"/>
</dbReference>
<evidence type="ECO:0000313" key="13">
    <source>
        <dbReference type="Proteomes" id="UP001418796"/>
    </source>
</evidence>
<comment type="pathway">
    <text evidence="2">Polyol metabolism; glycerol degradation via glycerol kinase pathway; glycerone phosphate from sn-glycerol 3-phosphate (aerobic route): step 1/1.</text>
</comment>
<evidence type="ECO:0000256" key="4">
    <source>
        <dbReference type="ARBA" id="ARBA00022630"/>
    </source>
</evidence>
<evidence type="ECO:0000256" key="6">
    <source>
        <dbReference type="ARBA" id="ARBA00022827"/>
    </source>
</evidence>
<keyword evidence="5" id="KW-0319">Glycerol metabolism</keyword>
<dbReference type="RefSeq" id="WP_343129901.1">
    <property type="nucleotide sequence ID" value="NZ_JBCITK010000001.1"/>
</dbReference>
<dbReference type="Proteomes" id="UP001418796">
    <property type="component" value="Unassembled WGS sequence"/>
</dbReference>
<dbReference type="EMBL" id="JBCITK010000001">
    <property type="protein sequence ID" value="MEN0642874.1"/>
    <property type="molecule type" value="Genomic_DNA"/>
</dbReference>
<feature type="domain" description="Alpha-glycerophosphate oxidase C-terminal" evidence="11">
    <location>
        <begin position="391"/>
        <end position="519"/>
    </location>
</feature>
<proteinExistence type="inferred from homology"/>
<dbReference type="InterPro" id="IPR036188">
    <property type="entry name" value="FAD/NAD-bd_sf"/>
</dbReference>
<keyword evidence="13" id="KW-1185">Reference proteome</keyword>
<dbReference type="Pfam" id="PF16901">
    <property type="entry name" value="DAO_C"/>
    <property type="match status" value="1"/>
</dbReference>
<dbReference type="PANTHER" id="PTHR11985:SF35">
    <property type="entry name" value="ANAEROBIC GLYCEROL-3-PHOSPHATE DEHYDROGENASE SUBUNIT A"/>
    <property type="match status" value="1"/>
</dbReference>
<organism evidence="12 13">
    <name type="scientific">Alkalicoccobacillus gibsonii</name>
    <dbReference type="NCBI Taxonomy" id="79881"/>
    <lineage>
        <taxon>Bacteria</taxon>
        <taxon>Bacillati</taxon>
        <taxon>Bacillota</taxon>
        <taxon>Bacilli</taxon>
        <taxon>Bacillales</taxon>
        <taxon>Bacillaceae</taxon>
        <taxon>Alkalicoccobacillus</taxon>
    </lineage>
</organism>
<comment type="cofactor">
    <cofactor evidence="1 9">
        <name>FAD</name>
        <dbReference type="ChEBI" id="CHEBI:57692"/>
    </cofactor>
</comment>
<dbReference type="PROSITE" id="PS00977">
    <property type="entry name" value="FAD_G3PDH_1"/>
    <property type="match status" value="1"/>
</dbReference>
<evidence type="ECO:0000256" key="3">
    <source>
        <dbReference type="ARBA" id="ARBA00007330"/>
    </source>
</evidence>
<accession>A0ABU9VG37</accession>
<evidence type="ECO:0000256" key="2">
    <source>
        <dbReference type="ARBA" id="ARBA00004977"/>
    </source>
</evidence>
<dbReference type="Gene3D" id="3.30.9.10">
    <property type="entry name" value="D-Amino Acid Oxidase, subunit A, domain 2"/>
    <property type="match status" value="1"/>
</dbReference>